<organism evidence="2 3">
    <name type="scientific">Sphagnum jensenii</name>
    <dbReference type="NCBI Taxonomy" id="128206"/>
    <lineage>
        <taxon>Eukaryota</taxon>
        <taxon>Viridiplantae</taxon>
        <taxon>Streptophyta</taxon>
        <taxon>Embryophyta</taxon>
        <taxon>Bryophyta</taxon>
        <taxon>Sphagnophytina</taxon>
        <taxon>Sphagnopsida</taxon>
        <taxon>Sphagnales</taxon>
        <taxon>Sphagnaceae</taxon>
        <taxon>Sphagnum</taxon>
    </lineage>
</organism>
<keyword evidence="3" id="KW-1185">Reference proteome</keyword>
<protein>
    <submittedName>
        <fullName evidence="2">Uncharacterized protein</fullName>
    </submittedName>
</protein>
<evidence type="ECO:0000313" key="2">
    <source>
        <dbReference type="EMBL" id="CAK9279045.1"/>
    </source>
</evidence>
<dbReference type="EMBL" id="OZ020104">
    <property type="protein sequence ID" value="CAK9279045.1"/>
    <property type="molecule type" value="Genomic_DNA"/>
</dbReference>
<dbReference type="Proteomes" id="UP001497444">
    <property type="component" value="Chromosome 9"/>
</dbReference>
<proteinExistence type="predicted"/>
<gene>
    <name evidence="2" type="ORF">CSSPJE1EN1_LOCUS24523</name>
</gene>
<accession>A0ABP0XKL5</accession>
<evidence type="ECO:0000313" key="3">
    <source>
        <dbReference type="Proteomes" id="UP001497444"/>
    </source>
</evidence>
<reference evidence="2" key="1">
    <citation type="submission" date="2024-02" db="EMBL/GenBank/DDBJ databases">
        <authorList>
            <consortium name="ELIXIR-Norway"/>
            <consortium name="Elixir Norway"/>
        </authorList>
    </citation>
    <scope>NUCLEOTIDE SEQUENCE</scope>
</reference>
<evidence type="ECO:0000256" key="1">
    <source>
        <dbReference type="SAM" id="MobiDB-lite"/>
    </source>
</evidence>
<sequence>MYHIVRVLNHLVCDLEIHTRSFDAGLHDQESPSMGRALAADQSCRFGRPVTSGFVSSRRRISNSHSTLTTCMPSISGLPGESSRDNRKKHFLVNPDYSALSFFLAAVPINLQTEIGTFFKTQMFISPVYSDLADKQYQLVKLPSPLGNRSRQKPELRTPGGDWV</sequence>
<feature type="region of interest" description="Disordered" evidence="1">
    <location>
        <begin position="144"/>
        <end position="164"/>
    </location>
</feature>
<name>A0ABP0XKL5_9BRYO</name>